<dbReference type="EMBL" id="BAABFL010000395">
    <property type="protein sequence ID" value="GAA4650429.1"/>
    <property type="molecule type" value="Genomic_DNA"/>
</dbReference>
<organism evidence="2 3">
    <name type="scientific">Kistimonas scapharcae</name>
    <dbReference type="NCBI Taxonomy" id="1036133"/>
    <lineage>
        <taxon>Bacteria</taxon>
        <taxon>Pseudomonadati</taxon>
        <taxon>Pseudomonadota</taxon>
        <taxon>Gammaproteobacteria</taxon>
        <taxon>Oceanospirillales</taxon>
        <taxon>Endozoicomonadaceae</taxon>
        <taxon>Kistimonas</taxon>
    </lineage>
</organism>
<dbReference type="PANTHER" id="PTHR43798:SF5">
    <property type="entry name" value="MONOACYLGLYCEROL LIPASE ABHD6"/>
    <property type="match status" value="1"/>
</dbReference>
<dbReference type="PRINTS" id="PR00412">
    <property type="entry name" value="EPOXHYDRLASE"/>
</dbReference>
<dbReference type="SUPFAM" id="SSF53474">
    <property type="entry name" value="alpha/beta-Hydrolases"/>
    <property type="match status" value="1"/>
</dbReference>
<evidence type="ECO:0000313" key="3">
    <source>
        <dbReference type="Proteomes" id="UP001500604"/>
    </source>
</evidence>
<sequence length="326" mass="36205">MPMTTIRLKTLFGIPFLFSLLLLTACTRQDLYQTAMSLERQRAGLAPAEVVMDDLTVAYLAGGNPDGETILMVHGFGANKDNWVRLAGKLENQYRIIALDLPGHGDSSAPLELDYRMPAQAQRIADFIQTLELGQVHYMGNSMGGWIGMELARIQPDVLNSLVLLDNGGVEPPNASEFQHLLEQGENPLIVNQPGDMEKLLSFVMTDRPFIPWPITSVLEEQALAREPVNEKIFDDLLRSRDERLEGIPQSEWLAAITTPSLIIWGEDDRVLDVSSVSEMQKYMPTTEAVIFEEIGHLPMIEDPSAVAEAFLAFVEKQPSGISQSQ</sequence>
<keyword evidence="3" id="KW-1185">Reference proteome</keyword>
<accession>A0ABP8V4V1</accession>
<reference evidence="3" key="1">
    <citation type="journal article" date="2019" name="Int. J. Syst. Evol. Microbiol.">
        <title>The Global Catalogue of Microorganisms (GCM) 10K type strain sequencing project: providing services to taxonomists for standard genome sequencing and annotation.</title>
        <authorList>
            <consortium name="The Broad Institute Genomics Platform"/>
            <consortium name="The Broad Institute Genome Sequencing Center for Infectious Disease"/>
            <person name="Wu L."/>
            <person name="Ma J."/>
        </authorList>
    </citation>
    <scope>NUCLEOTIDE SEQUENCE [LARGE SCALE GENOMIC DNA]</scope>
    <source>
        <strain evidence="3">JCM 17805</strain>
    </source>
</reference>
<dbReference type="Proteomes" id="UP001500604">
    <property type="component" value="Unassembled WGS sequence"/>
</dbReference>
<dbReference type="PROSITE" id="PS51257">
    <property type="entry name" value="PROKAR_LIPOPROTEIN"/>
    <property type="match status" value="1"/>
</dbReference>
<dbReference type="Pfam" id="PF12697">
    <property type="entry name" value="Abhydrolase_6"/>
    <property type="match status" value="1"/>
</dbReference>
<protein>
    <submittedName>
        <fullName evidence="2">Alpha/beta fold hydrolase</fullName>
    </submittedName>
</protein>
<dbReference type="InterPro" id="IPR000639">
    <property type="entry name" value="Epox_hydrolase-like"/>
</dbReference>
<name>A0ABP8V4V1_9GAMM</name>
<proteinExistence type="predicted"/>
<dbReference type="PRINTS" id="PR00111">
    <property type="entry name" value="ABHYDROLASE"/>
</dbReference>
<keyword evidence="2" id="KW-0378">Hydrolase</keyword>
<feature type="domain" description="AB hydrolase-1" evidence="1">
    <location>
        <begin position="70"/>
        <end position="310"/>
    </location>
</feature>
<dbReference type="GO" id="GO:0016787">
    <property type="term" value="F:hydrolase activity"/>
    <property type="evidence" value="ECO:0007669"/>
    <property type="project" value="UniProtKB-KW"/>
</dbReference>
<dbReference type="InterPro" id="IPR029058">
    <property type="entry name" value="AB_hydrolase_fold"/>
</dbReference>
<gene>
    <name evidence="2" type="ORF">GCM10023116_27120</name>
</gene>
<comment type="caution">
    <text evidence="2">The sequence shown here is derived from an EMBL/GenBank/DDBJ whole genome shotgun (WGS) entry which is preliminary data.</text>
</comment>
<dbReference type="PANTHER" id="PTHR43798">
    <property type="entry name" value="MONOACYLGLYCEROL LIPASE"/>
    <property type="match status" value="1"/>
</dbReference>
<evidence type="ECO:0000313" key="2">
    <source>
        <dbReference type="EMBL" id="GAA4650429.1"/>
    </source>
</evidence>
<dbReference type="InterPro" id="IPR050266">
    <property type="entry name" value="AB_hydrolase_sf"/>
</dbReference>
<evidence type="ECO:0000259" key="1">
    <source>
        <dbReference type="Pfam" id="PF12697"/>
    </source>
</evidence>
<dbReference type="InterPro" id="IPR000073">
    <property type="entry name" value="AB_hydrolase_1"/>
</dbReference>
<dbReference type="Gene3D" id="3.40.50.1820">
    <property type="entry name" value="alpha/beta hydrolase"/>
    <property type="match status" value="1"/>
</dbReference>